<keyword evidence="2" id="KW-1003">Cell membrane</keyword>
<organism evidence="9 10">
    <name type="scientific">Sorangium cellulosum</name>
    <name type="common">Polyangium cellulosum</name>
    <dbReference type="NCBI Taxonomy" id="56"/>
    <lineage>
        <taxon>Bacteria</taxon>
        <taxon>Pseudomonadati</taxon>
        <taxon>Myxococcota</taxon>
        <taxon>Polyangia</taxon>
        <taxon>Polyangiales</taxon>
        <taxon>Polyangiaceae</taxon>
        <taxon>Sorangium</taxon>
    </lineage>
</organism>
<dbReference type="InterPro" id="IPR050790">
    <property type="entry name" value="ExbB/TolQ_transport"/>
</dbReference>
<keyword evidence="4 7" id="KW-1133">Transmembrane helix</keyword>
<dbReference type="PANTHER" id="PTHR30625">
    <property type="entry name" value="PROTEIN TOLQ"/>
    <property type="match status" value="1"/>
</dbReference>
<evidence type="ECO:0000256" key="4">
    <source>
        <dbReference type="ARBA" id="ARBA00022989"/>
    </source>
</evidence>
<dbReference type="GO" id="GO:0005886">
    <property type="term" value="C:plasma membrane"/>
    <property type="evidence" value="ECO:0007669"/>
    <property type="project" value="UniProtKB-SubCell"/>
</dbReference>
<keyword evidence="6" id="KW-0813">Transport</keyword>
<evidence type="ECO:0000256" key="1">
    <source>
        <dbReference type="ARBA" id="ARBA00004651"/>
    </source>
</evidence>
<sequence length="238" mass="24761">MQFTLIELWGHMGLFAKLIVFALALMSVSSLIVFGERLVVSFKSRAASRAFAERVGPMLARGELDGARAAAKPAGEIGYLGRVIGAGLAAYASSAPSRLPAQGHERDGVFESVSRALERQAQREVLSLKRGYGLLATVGSTAPFVGLLGTVMGIVTAFQQMAASGSGGLGTVSAGIAEALITTAFGLLVAIPAVMGYNYLQGWVDARAIDISESSNEFLDIVAKRLDGRLAPAADEAA</sequence>
<feature type="transmembrane region" description="Helical" evidence="7">
    <location>
        <begin position="12"/>
        <end position="35"/>
    </location>
</feature>
<accession>A0A150SFP8</accession>
<evidence type="ECO:0000256" key="2">
    <source>
        <dbReference type="ARBA" id="ARBA00022475"/>
    </source>
</evidence>
<dbReference type="Pfam" id="PF01618">
    <property type="entry name" value="MotA_ExbB"/>
    <property type="match status" value="1"/>
</dbReference>
<feature type="transmembrane region" description="Helical" evidence="7">
    <location>
        <begin position="132"/>
        <end position="159"/>
    </location>
</feature>
<name>A0A150SFP8_SORCE</name>
<evidence type="ECO:0000256" key="7">
    <source>
        <dbReference type="SAM" id="Phobius"/>
    </source>
</evidence>
<keyword evidence="9" id="KW-0966">Cell projection</keyword>
<dbReference type="GO" id="GO:0017038">
    <property type="term" value="P:protein import"/>
    <property type="evidence" value="ECO:0007669"/>
    <property type="project" value="TreeGrafter"/>
</dbReference>
<dbReference type="InterPro" id="IPR002898">
    <property type="entry name" value="MotA_ExbB_proton_chnl"/>
</dbReference>
<evidence type="ECO:0000313" key="9">
    <source>
        <dbReference type="EMBL" id="KYF98859.1"/>
    </source>
</evidence>
<keyword evidence="3 7" id="KW-0812">Transmembrane</keyword>
<comment type="subcellular location">
    <subcellularLocation>
        <location evidence="1">Cell membrane</location>
        <topology evidence="1">Multi-pass membrane protein</topology>
    </subcellularLocation>
    <subcellularLocation>
        <location evidence="6">Membrane</location>
        <topology evidence="6">Multi-pass membrane protein</topology>
    </subcellularLocation>
</comment>
<keyword evidence="5 7" id="KW-0472">Membrane</keyword>
<feature type="transmembrane region" description="Helical" evidence="7">
    <location>
        <begin position="179"/>
        <end position="200"/>
    </location>
</feature>
<keyword evidence="6" id="KW-0653">Protein transport</keyword>
<keyword evidence="9" id="KW-0282">Flagellum</keyword>
<dbReference type="EMBL" id="JEMC01001209">
    <property type="protein sequence ID" value="KYF98859.1"/>
    <property type="molecule type" value="Genomic_DNA"/>
</dbReference>
<evidence type="ECO:0000256" key="3">
    <source>
        <dbReference type="ARBA" id="ARBA00022692"/>
    </source>
</evidence>
<evidence type="ECO:0000259" key="8">
    <source>
        <dbReference type="Pfam" id="PF01618"/>
    </source>
</evidence>
<reference evidence="9 10" key="1">
    <citation type="submission" date="2014-02" db="EMBL/GenBank/DDBJ databases">
        <title>The small core and large imbalanced accessory genome model reveals a collaborative survival strategy of Sorangium cellulosum strains in nature.</title>
        <authorList>
            <person name="Han K."/>
            <person name="Peng R."/>
            <person name="Blom J."/>
            <person name="Li Y.-Z."/>
        </authorList>
    </citation>
    <scope>NUCLEOTIDE SEQUENCE [LARGE SCALE GENOMIC DNA]</scope>
    <source>
        <strain evidence="9 10">So0149</strain>
    </source>
</reference>
<evidence type="ECO:0000256" key="6">
    <source>
        <dbReference type="RuleBase" id="RU004057"/>
    </source>
</evidence>
<protein>
    <submittedName>
        <fullName evidence="9">Flagellar motor protein MotA</fullName>
    </submittedName>
</protein>
<dbReference type="AlphaFoldDB" id="A0A150SFP8"/>
<evidence type="ECO:0000313" key="10">
    <source>
        <dbReference type="Proteomes" id="UP000075515"/>
    </source>
</evidence>
<comment type="caution">
    <text evidence="9">The sequence shown here is derived from an EMBL/GenBank/DDBJ whole genome shotgun (WGS) entry which is preliminary data.</text>
</comment>
<proteinExistence type="inferred from homology"/>
<dbReference type="PANTHER" id="PTHR30625:SF3">
    <property type="entry name" value="TOL-PAL SYSTEM PROTEIN TOLQ"/>
    <property type="match status" value="1"/>
</dbReference>
<comment type="similarity">
    <text evidence="6">Belongs to the exbB/tolQ family.</text>
</comment>
<feature type="domain" description="MotA/TolQ/ExbB proton channel" evidence="8">
    <location>
        <begin position="109"/>
        <end position="207"/>
    </location>
</feature>
<gene>
    <name evidence="9" type="ORF">BE18_27115</name>
</gene>
<evidence type="ECO:0000256" key="5">
    <source>
        <dbReference type="ARBA" id="ARBA00023136"/>
    </source>
</evidence>
<dbReference type="Proteomes" id="UP000075515">
    <property type="component" value="Unassembled WGS sequence"/>
</dbReference>
<keyword evidence="9" id="KW-0969">Cilium</keyword>